<sequence>MRIPGAASSVLAMDHFHKVTLPKFLQHKPAKPVIRHANPNLPENPKPKPPNPKLVIRHANPNLPETYPSPTDGQHSWEFSSASRTMLKPARSMSLLNPRPAPRPRDVPPPMPPMPPKSSRKGKEVQTDSRSRPHGQKEDSRAAMLGGRDSDNLNFAQMRSGSRAANTERGRTPFLQRAVKSDLGHGGVRDDPERLLAAHVFRDHSSERPLEKSISRTPPPSRPTSPNAPRALSPRSRAARSRTPLPPLARPPYTNGPVPPVPPVPTLPHKRSQSDIGPLTSRSTPYLPLRHKPSFSLGDFPEPPTFIPKVHLVENPLHRQSIHPVLGIVANMGATGKAEVRRAEKVHRGERRRAGERIPHDVPPAVPHDVPRPIPCDVPQDVHEPDEFGALARGREHERHATTTRGTERERRRMPSGPRAPPKGISTARRAQ</sequence>
<dbReference type="EMBL" id="SFCI01000078">
    <property type="protein sequence ID" value="TFY82794.1"/>
    <property type="molecule type" value="Genomic_DNA"/>
</dbReference>
<feature type="compositionally biased region" description="Basic and acidic residues" evidence="1">
    <location>
        <begin position="393"/>
        <end position="413"/>
    </location>
</feature>
<organism evidence="2 3">
    <name type="scientific">Hericium alpestre</name>
    <dbReference type="NCBI Taxonomy" id="135208"/>
    <lineage>
        <taxon>Eukaryota</taxon>
        <taxon>Fungi</taxon>
        <taxon>Dikarya</taxon>
        <taxon>Basidiomycota</taxon>
        <taxon>Agaricomycotina</taxon>
        <taxon>Agaricomycetes</taxon>
        <taxon>Russulales</taxon>
        <taxon>Hericiaceae</taxon>
        <taxon>Hericium</taxon>
    </lineage>
</organism>
<gene>
    <name evidence="2" type="ORF">EWM64_g1214</name>
</gene>
<feature type="compositionally biased region" description="Pro residues" evidence="1">
    <location>
        <begin position="42"/>
        <end position="52"/>
    </location>
</feature>
<dbReference type="OrthoDB" id="10645328at2759"/>
<evidence type="ECO:0000313" key="3">
    <source>
        <dbReference type="Proteomes" id="UP000298061"/>
    </source>
</evidence>
<feature type="compositionally biased region" description="Basic and acidic residues" evidence="1">
    <location>
        <begin position="179"/>
        <end position="214"/>
    </location>
</feature>
<dbReference type="AlphaFoldDB" id="A0A4Z0A942"/>
<proteinExistence type="predicted"/>
<accession>A0A4Z0A942</accession>
<keyword evidence="3" id="KW-1185">Reference proteome</keyword>
<feature type="compositionally biased region" description="Basic and acidic residues" evidence="1">
    <location>
        <begin position="339"/>
        <end position="360"/>
    </location>
</feature>
<evidence type="ECO:0000256" key="1">
    <source>
        <dbReference type="SAM" id="MobiDB-lite"/>
    </source>
</evidence>
<reference evidence="2 3" key="1">
    <citation type="submission" date="2019-02" db="EMBL/GenBank/DDBJ databases">
        <title>Genome sequencing of the rare red list fungi Hericium alpestre (H. flagellum).</title>
        <authorList>
            <person name="Buettner E."/>
            <person name="Kellner H."/>
        </authorList>
    </citation>
    <scope>NUCLEOTIDE SEQUENCE [LARGE SCALE GENOMIC DNA]</scope>
    <source>
        <strain evidence="2 3">DSM 108284</strain>
    </source>
</reference>
<evidence type="ECO:0000313" key="2">
    <source>
        <dbReference type="EMBL" id="TFY82794.1"/>
    </source>
</evidence>
<feature type="compositionally biased region" description="Pro residues" evidence="1">
    <location>
        <begin position="361"/>
        <end position="376"/>
    </location>
</feature>
<dbReference type="Proteomes" id="UP000298061">
    <property type="component" value="Unassembled WGS sequence"/>
</dbReference>
<protein>
    <submittedName>
        <fullName evidence="2">Uncharacterized protein</fullName>
    </submittedName>
</protein>
<feature type="compositionally biased region" description="Low complexity" evidence="1">
    <location>
        <begin position="224"/>
        <end position="236"/>
    </location>
</feature>
<feature type="compositionally biased region" description="Basic and acidic residues" evidence="1">
    <location>
        <begin position="121"/>
        <end position="141"/>
    </location>
</feature>
<feature type="region of interest" description="Disordered" evidence="1">
    <location>
        <begin position="32"/>
        <end position="286"/>
    </location>
</feature>
<feature type="compositionally biased region" description="Pro residues" evidence="1">
    <location>
        <begin position="107"/>
        <end position="116"/>
    </location>
</feature>
<name>A0A4Z0A942_9AGAM</name>
<feature type="compositionally biased region" description="Polar residues" evidence="1">
    <location>
        <begin position="152"/>
        <end position="165"/>
    </location>
</feature>
<feature type="compositionally biased region" description="Polar residues" evidence="1">
    <location>
        <begin position="68"/>
        <end position="84"/>
    </location>
</feature>
<feature type="region of interest" description="Disordered" evidence="1">
    <location>
        <begin position="339"/>
        <end position="432"/>
    </location>
</feature>
<feature type="compositionally biased region" description="Pro residues" evidence="1">
    <location>
        <begin position="257"/>
        <end position="266"/>
    </location>
</feature>
<comment type="caution">
    <text evidence="2">The sequence shown here is derived from an EMBL/GenBank/DDBJ whole genome shotgun (WGS) entry which is preliminary data.</text>
</comment>